<dbReference type="InterPro" id="IPR012334">
    <property type="entry name" value="Pectin_lyas_fold"/>
</dbReference>
<comment type="caution">
    <text evidence="2">The sequence shown here is derived from an EMBL/GenBank/DDBJ whole genome shotgun (WGS) entry which is preliminary data.</text>
</comment>
<reference evidence="1 4" key="2">
    <citation type="submission" date="2019-08" db="EMBL/GenBank/DDBJ databases">
        <title>The genome sequence of a newly discovered highly antifungal drug resistant Aspergillus species, Aspergillus tanneri NIH 1004.</title>
        <authorList>
            <person name="Mounaud S."/>
            <person name="Singh I."/>
            <person name="Joardar V."/>
            <person name="Pakala S."/>
            <person name="Pakala S."/>
            <person name="Venepally P."/>
            <person name="Chung J.K."/>
            <person name="Losada L."/>
            <person name="Nierman W.C."/>
        </authorList>
    </citation>
    <scope>NUCLEOTIDE SEQUENCE [LARGE SCALE GENOMIC DNA]</scope>
    <source>
        <strain evidence="1 4">NIH1004</strain>
    </source>
</reference>
<dbReference type="Proteomes" id="UP000308092">
    <property type="component" value="Unassembled WGS sequence"/>
</dbReference>
<keyword evidence="3" id="KW-1185">Reference proteome</keyword>
<evidence type="ECO:0000313" key="3">
    <source>
        <dbReference type="Proteomes" id="UP000308092"/>
    </source>
</evidence>
<gene>
    <name evidence="1" type="ORF">ATNIH1004_006825</name>
    <name evidence="2" type="ORF">EYZ11_000410</name>
</gene>
<dbReference type="EMBL" id="QUQM01000007">
    <property type="protein sequence ID" value="KAA8645406.1"/>
    <property type="molecule type" value="Genomic_DNA"/>
</dbReference>
<proteinExistence type="predicted"/>
<dbReference type="OrthoDB" id="5985073at2759"/>
<dbReference type="GeneID" id="54329527"/>
<dbReference type="VEuPathDB" id="FungiDB:EYZ11_000410"/>
<dbReference type="Proteomes" id="UP000324241">
    <property type="component" value="Unassembled WGS sequence"/>
</dbReference>
<organism evidence="2 3">
    <name type="scientific">Aspergillus tanneri</name>
    <dbReference type="NCBI Taxonomy" id="1220188"/>
    <lineage>
        <taxon>Eukaryota</taxon>
        <taxon>Fungi</taxon>
        <taxon>Dikarya</taxon>
        <taxon>Ascomycota</taxon>
        <taxon>Pezizomycotina</taxon>
        <taxon>Eurotiomycetes</taxon>
        <taxon>Eurotiomycetidae</taxon>
        <taxon>Eurotiales</taxon>
        <taxon>Aspergillaceae</taxon>
        <taxon>Aspergillus</taxon>
        <taxon>Aspergillus subgen. Circumdati</taxon>
    </lineage>
</organism>
<protein>
    <submittedName>
        <fullName evidence="2">Uncharacterized protein</fullName>
    </submittedName>
</protein>
<evidence type="ECO:0000313" key="4">
    <source>
        <dbReference type="Proteomes" id="UP000324241"/>
    </source>
</evidence>
<dbReference type="AlphaFoldDB" id="A0A4S3JX47"/>
<name>A0A4S3JX47_9EURO</name>
<evidence type="ECO:0000313" key="2">
    <source>
        <dbReference type="EMBL" id="THD00085.1"/>
    </source>
</evidence>
<dbReference type="EMBL" id="SOSA01000006">
    <property type="protein sequence ID" value="THD00085.1"/>
    <property type="molecule type" value="Genomic_DNA"/>
</dbReference>
<dbReference type="RefSeq" id="XP_033424767.1">
    <property type="nucleotide sequence ID" value="XM_033571452.1"/>
</dbReference>
<evidence type="ECO:0000313" key="1">
    <source>
        <dbReference type="EMBL" id="KAA8645406.1"/>
    </source>
</evidence>
<dbReference type="Gene3D" id="2.160.20.10">
    <property type="entry name" value="Single-stranded right-handed beta-helix, Pectin lyase-like"/>
    <property type="match status" value="1"/>
</dbReference>
<sequence length="142" mass="15714">MDPSSVYLLGADCVDKDLCQDWAFEIEESYDVWIYSLVTEAISEMVSPNSETQTYAKDSDSYRLCWIGGPKQSSVVASSRGSTSDSEDDANLLTGLPNVCKISLTQLIKCNSYAQMFLSHPCRDSPNNDTQPRSVMRVVASH</sequence>
<reference evidence="2 3" key="1">
    <citation type="submission" date="2019-03" db="EMBL/GenBank/DDBJ databases">
        <title>The genome sequence of a newly discovered highly antifungal drug resistant Aspergillus species, Aspergillus tanneri NIH 1004.</title>
        <authorList>
            <person name="Mounaud S."/>
            <person name="Singh I."/>
            <person name="Joardar V."/>
            <person name="Pakala S."/>
            <person name="Pakala S."/>
            <person name="Venepally P."/>
            <person name="Hoover J."/>
            <person name="Nierman W."/>
            <person name="Chung J."/>
            <person name="Losada L."/>
        </authorList>
    </citation>
    <scope>NUCLEOTIDE SEQUENCE [LARGE SCALE GENOMIC DNA]</scope>
    <source>
        <strain evidence="2 3">NIH1004</strain>
    </source>
</reference>
<dbReference type="STRING" id="1220188.A0A4S3JX47"/>
<accession>A0A4S3JX47</accession>